<dbReference type="InterPro" id="IPR020904">
    <property type="entry name" value="Sc_DH/Rdtase_CS"/>
</dbReference>
<dbReference type="GO" id="GO:0016616">
    <property type="term" value="F:oxidoreductase activity, acting on the CH-OH group of donors, NAD or NADP as acceptor"/>
    <property type="evidence" value="ECO:0007669"/>
    <property type="project" value="TreeGrafter"/>
</dbReference>
<comment type="caution">
    <text evidence="3">The sequence shown here is derived from an EMBL/GenBank/DDBJ whole genome shotgun (WGS) entry which is preliminary data.</text>
</comment>
<protein>
    <submittedName>
        <fullName evidence="3">Uncharacterized protein</fullName>
    </submittedName>
</protein>
<dbReference type="PANTHER" id="PTHR42760">
    <property type="entry name" value="SHORT-CHAIN DEHYDROGENASES/REDUCTASES FAMILY MEMBER"/>
    <property type="match status" value="1"/>
</dbReference>
<dbReference type="EMBL" id="MASW01000007">
    <property type="protein sequence ID" value="PXY19551.1"/>
    <property type="molecule type" value="Genomic_DNA"/>
</dbReference>
<comment type="similarity">
    <text evidence="1">Belongs to the short-chain dehydrogenases/reductases (SDR) family.</text>
</comment>
<sequence length="251" mass="26323">MSGVALVTGASRGIGAAVARRLAADGMAVAVNCYPDEGMLAAAKEVVATIHREGGTADVFPADVTSAPAVDEMFSLCENQFGPVNTLVLNAAVTGRLAWDTITESEWDRVTAVNLKGALLCCRRGFGGRHGPDGGTIVTVSSVQAQLGAPNALHYATTKAGLLGFTRSLARELGPRNIRVNCVMPGAIQTEEELEAFPQQDEVRRIVLSNQILQRRGQATDIAGVVSFLTGEASAFMTGQTLCVDGGWILH</sequence>
<dbReference type="FunFam" id="3.40.50.720:FF:000084">
    <property type="entry name" value="Short-chain dehydrogenase reductase"/>
    <property type="match status" value="1"/>
</dbReference>
<dbReference type="AlphaFoldDB" id="A0A2V4AIT8"/>
<evidence type="ECO:0000256" key="2">
    <source>
        <dbReference type="ARBA" id="ARBA00023002"/>
    </source>
</evidence>
<dbReference type="InterPro" id="IPR036291">
    <property type="entry name" value="NAD(P)-bd_dom_sf"/>
</dbReference>
<dbReference type="PROSITE" id="PS00061">
    <property type="entry name" value="ADH_SHORT"/>
    <property type="match status" value="1"/>
</dbReference>
<dbReference type="PANTHER" id="PTHR42760:SF133">
    <property type="entry name" value="3-OXOACYL-[ACYL-CARRIER-PROTEIN] REDUCTASE"/>
    <property type="match status" value="1"/>
</dbReference>
<keyword evidence="2" id="KW-0560">Oxidoreductase</keyword>
<organism evidence="3 4">
    <name type="scientific">Prauserella muralis</name>
    <dbReference type="NCBI Taxonomy" id="588067"/>
    <lineage>
        <taxon>Bacteria</taxon>
        <taxon>Bacillati</taxon>
        <taxon>Actinomycetota</taxon>
        <taxon>Actinomycetes</taxon>
        <taxon>Pseudonocardiales</taxon>
        <taxon>Pseudonocardiaceae</taxon>
        <taxon>Prauserella</taxon>
    </lineage>
</organism>
<dbReference type="PRINTS" id="PR00081">
    <property type="entry name" value="GDHRDH"/>
</dbReference>
<accession>A0A2V4AIT8</accession>
<dbReference type="Gene3D" id="3.40.50.720">
    <property type="entry name" value="NAD(P)-binding Rossmann-like Domain"/>
    <property type="match status" value="1"/>
</dbReference>
<dbReference type="RefSeq" id="WP_112285478.1">
    <property type="nucleotide sequence ID" value="NZ_MASW01000007.1"/>
</dbReference>
<reference evidence="3 4" key="1">
    <citation type="submission" date="2016-07" db="EMBL/GenBank/DDBJ databases">
        <title>Draft genome sequence of Prauserella muralis DSM 45305, isolated from a mould-covered wall in an indoor environment.</title>
        <authorList>
            <person name="Ruckert C."/>
            <person name="Albersmeier A."/>
            <person name="Jiang C.-L."/>
            <person name="Jiang Y."/>
            <person name="Kalinowski J."/>
            <person name="Schneider O."/>
            <person name="Winkler A."/>
            <person name="Zotchev S.B."/>
        </authorList>
    </citation>
    <scope>NUCLEOTIDE SEQUENCE [LARGE SCALE GENOMIC DNA]</scope>
    <source>
        <strain evidence="3 4">DSM 45305</strain>
    </source>
</reference>
<evidence type="ECO:0000256" key="1">
    <source>
        <dbReference type="ARBA" id="ARBA00006484"/>
    </source>
</evidence>
<dbReference type="Pfam" id="PF13561">
    <property type="entry name" value="adh_short_C2"/>
    <property type="match status" value="1"/>
</dbReference>
<name>A0A2V4AIT8_9PSEU</name>
<dbReference type="Proteomes" id="UP000249915">
    <property type="component" value="Unassembled WGS sequence"/>
</dbReference>
<dbReference type="InterPro" id="IPR002347">
    <property type="entry name" value="SDR_fam"/>
</dbReference>
<proteinExistence type="inferred from homology"/>
<dbReference type="OrthoDB" id="7064009at2"/>
<evidence type="ECO:0000313" key="3">
    <source>
        <dbReference type="EMBL" id="PXY19551.1"/>
    </source>
</evidence>
<keyword evidence="4" id="KW-1185">Reference proteome</keyword>
<dbReference type="PRINTS" id="PR00080">
    <property type="entry name" value="SDRFAMILY"/>
</dbReference>
<evidence type="ECO:0000313" key="4">
    <source>
        <dbReference type="Proteomes" id="UP000249915"/>
    </source>
</evidence>
<dbReference type="SUPFAM" id="SSF51735">
    <property type="entry name" value="NAD(P)-binding Rossmann-fold domains"/>
    <property type="match status" value="1"/>
</dbReference>
<gene>
    <name evidence="3" type="ORF">BAY60_33015</name>
</gene>